<evidence type="ECO:0000256" key="3">
    <source>
        <dbReference type="ARBA" id="ARBA00006991"/>
    </source>
</evidence>
<dbReference type="FunFam" id="3.30.160.60:FF:002343">
    <property type="entry name" value="Zinc finger protein 33A"/>
    <property type="match status" value="2"/>
</dbReference>
<evidence type="ECO:0000256" key="8">
    <source>
        <dbReference type="ARBA" id="ARBA00023015"/>
    </source>
</evidence>
<dbReference type="Gene3D" id="3.30.160.60">
    <property type="entry name" value="Classic Zinc Finger"/>
    <property type="match status" value="5"/>
</dbReference>
<dbReference type="PANTHER" id="PTHR16515">
    <property type="entry name" value="PR DOMAIN ZINC FINGER PROTEIN"/>
    <property type="match status" value="1"/>
</dbReference>
<feature type="domain" description="C2H2-type" evidence="12">
    <location>
        <begin position="442"/>
        <end position="465"/>
    </location>
</feature>
<keyword evidence="8" id="KW-0805">Transcription regulation</keyword>
<evidence type="ECO:0000256" key="10">
    <source>
        <dbReference type="ARBA" id="ARBA00023242"/>
    </source>
</evidence>
<accession>A0A1I8B8R0</accession>
<dbReference type="AlphaFoldDB" id="A0A1I8B8R0"/>
<evidence type="ECO:0000256" key="9">
    <source>
        <dbReference type="ARBA" id="ARBA00023163"/>
    </source>
</evidence>
<evidence type="ECO:0000256" key="6">
    <source>
        <dbReference type="ARBA" id="ARBA00022771"/>
    </source>
</evidence>
<evidence type="ECO:0000259" key="12">
    <source>
        <dbReference type="PROSITE" id="PS50157"/>
    </source>
</evidence>
<dbReference type="GO" id="GO:0008270">
    <property type="term" value="F:zinc ion binding"/>
    <property type="evidence" value="ECO:0007669"/>
    <property type="project" value="UniProtKB-KW"/>
</dbReference>
<name>A0A1I8B8R0_MELHA</name>
<dbReference type="GO" id="GO:0005634">
    <property type="term" value="C:nucleus"/>
    <property type="evidence" value="ECO:0007669"/>
    <property type="project" value="UniProtKB-SubCell"/>
</dbReference>
<dbReference type="FunFam" id="3.30.160.60:FF:000446">
    <property type="entry name" value="Zinc finger protein"/>
    <property type="match status" value="1"/>
</dbReference>
<keyword evidence="10" id="KW-0539">Nucleus</keyword>
<organism evidence="13 14">
    <name type="scientific">Meloidogyne hapla</name>
    <name type="common">Root-knot nematode worm</name>
    <dbReference type="NCBI Taxonomy" id="6305"/>
    <lineage>
        <taxon>Eukaryota</taxon>
        <taxon>Metazoa</taxon>
        <taxon>Ecdysozoa</taxon>
        <taxon>Nematoda</taxon>
        <taxon>Chromadorea</taxon>
        <taxon>Rhabditida</taxon>
        <taxon>Tylenchina</taxon>
        <taxon>Tylenchomorpha</taxon>
        <taxon>Tylenchoidea</taxon>
        <taxon>Meloidogynidae</taxon>
        <taxon>Meloidogyninae</taxon>
        <taxon>Meloidogyne</taxon>
    </lineage>
</organism>
<evidence type="ECO:0000256" key="4">
    <source>
        <dbReference type="ARBA" id="ARBA00022723"/>
    </source>
</evidence>
<evidence type="ECO:0000256" key="5">
    <source>
        <dbReference type="ARBA" id="ARBA00022737"/>
    </source>
</evidence>
<reference evidence="14" key="1">
    <citation type="submission" date="2016-11" db="UniProtKB">
        <authorList>
            <consortium name="WormBaseParasite"/>
        </authorList>
    </citation>
    <scope>IDENTIFICATION</scope>
</reference>
<evidence type="ECO:0000256" key="1">
    <source>
        <dbReference type="ARBA" id="ARBA00003767"/>
    </source>
</evidence>
<comment type="similarity">
    <text evidence="3">Belongs to the krueppel C2H2-type zinc-finger protein family.</text>
</comment>
<dbReference type="InterPro" id="IPR013087">
    <property type="entry name" value="Znf_C2H2_type"/>
</dbReference>
<dbReference type="SMART" id="SM00355">
    <property type="entry name" value="ZnF_C2H2"/>
    <property type="match status" value="4"/>
</dbReference>
<dbReference type="FunFam" id="3.30.160.60:FF:000060">
    <property type="entry name" value="zinc finger protein 436"/>
    <property type="match status" value="1"/>
</dbReference>
<dbReference type="WBParaSite" id="MhA1_Contig163.frz3.gene18">
    <property type="protein sequence ID" value="MhA1_Contig163.frz3.gene18"/>
    <property type="gene ID" value="MhA1_Contig163.frz3.gene18"/>
</dbReference>
<dbReference type="PROSITE" id="PS50157">
    <property type="entry name" value="ZINC_FINGER_C2H2_2"/>
    <property type="match status" value="4"/>
</dbReference>
<feature type="domain" description="C2H2-type" evidence="12">
    <location>
        <begin position="366"/>
        <end position="393"/>
    </location>
</feature>
<evidence type="ECO:0000313" key="13">
    <source>
        <dbReference type="Proteomes" id="UP000095281"/>
    </source>
</evidence>
<dbReference type="GO" id="GO:0000122">
    <property type="term" value="P:negative regulation of transcription by RNA polymerase II"/>
    <property type="evidence" value="ECO:0007669"/>
    <property type="project" value="UniProtKB-ARBA"/>
</dbReference>
<comment type="function">
    <text evidence="1">May be involved in transcriptional regulation.</text>
</comment>
<evidence type="ECO:0000256" key="11">
    <source>
        <dbReference type="PROSITE-ProRule" id="PRU00042"/>
    </source>
</evidence>
<keyword evidence="9" id="KW-0804">Transcription</keyword>
<keyword evidence="5" id="KW-0677">Repeat</keyword>
<keyword evidence="6 11" id="KW-0863">Zinc-finger</keyword>
<dbReference type="PROSITE" id="PS00028">
    <property type="entry name" value="ZINC_FINGER_C2H2_1"/>
    <property type="match status" value="4"/>
</dbReference>
<dbReference type="InterPro" id="IPR036236">
    <property type="entry name" value="Znf_C2H2_sf"/>
</dbReference>
<feature type="domain" description="C2H2-type" evidence="12">
    <location>
        <begin position="414"/>
        <end position="441"/>
    </location>
</feature>
<keyword evidence="7" id="KW-0862">Zinc</keyword>
<dbReference type="SUPFAM" id="SSF57667">
    <property type="entry name" value="beta-beta-alpha zinc fingers"/>
    <property type="match status" value="3"/>
</dbReference>
<comment type="subcellular location">
    <subcellularLocation>
        <location evidence="2">Nucleus</location>
    </subcellularLocation>
</comment>
<evidence type="ECO:0000256" key="2">
    <source>
        <dbReference type="ARBA" id="ARBA00004123"/>
    </source>
</evidence>
<keyword evidence="4" id="KW-0479">Metal-binding</keyword>
<dbReference type="Pfam" id="PF00096">
    <property type="entry name" value="zf-C2H2"/>
    <property type="match status" value="4"/>
</dbReference>
<proteinExistence type="inferred from homology"/>
<dbReference type="Proteomes" id="UP000095281">
    <property type="component" value="Unplaced"/>
</dbReference>
<sequence>MNDSSCSSTSNNNNNSSAAAIAYAVAVAGIPLNSSQRDSSFNSLTDQQLTSQQHSSNFYSNKTCHFEQQNDYLCHYNATPFHHFSQQNRGHFNDCTVNYSDPSTQQQLQIAACNGLYQLEHNANIGVNTAIIPYQRSVQLATTFQHPQAYPSSLGYSNFTQPGNVVDWSGESGGRTGDLYLRVDATLEIGTASSIGGSATYNWHMGGGGGNHHQQIPPSLAHPHHYNNHQLIDFPTGSNNAHNNGFGATPHKKENSLIGSTTNCLRNEITQTSQQHLPTNLIRTQQREQHQYLNNSEKTNTKTTISSSFRSLKKLKNIKKETISTKNFISSNKNNKSYVCNICGRQYCRKSTLKAHMKNHVGERPFICPICGKHFSQAANLTAHRRVHTGEKPFSCPVCYRPFSQRTHTGERPYPCPHCDKAFTDSSTLTKHLRTHTGQKPYSCAICAMRFSQSGNLHRHMKTHTIGSH</sequence>
<evidence type="ECO:0000256" key="7">
    <source>
        <dbReference type="ARBA" id="ARBA00022833"/>
    </source>
</evidence>
<feature type="domain" description="C2H2-type" evidence="12">
    <location>
        <begin position="338"/>
        <end position="365"/>
    </location>
</feature>
<dbReference type="InterPro" id="IPR050331">
    <property type="entry name" value="Zinc_finger"/>
</dbReference>
<keyword evidence="13" id="KW-1185">Reference proteome</keyword>
<protein>
    <submittedName>
        <fullName evidence="14">C2H2-type domain-containing protein</fullName>
    </submittedName>
</protein>
<dbReference type="PANTHER" id="PTHR16515:SF49">
    <property type="entry name" value="GASTRULA ZINC FINGER PROTEIN XLCGF49.1-LIKE-RELATED"/>
    <property type="match status" value="1"/>
</dbReference>
<evidence type="ECO:0000313" key="14">
    <source>
        <dbReference type="WBParaSite" id="MhA1_Contig163.frz3.gene18"/>
    </source>
</evidence>